<dbReference type="InterPro" id="IPR000182">
    <property type="entry name" value="GNAT_dom"/>
</dbReference>
<dbReference type="GO" id="GO:0008999">
    <property type="term" value="F:protein-N-terminal-alanine acetyltransferase activity"/>
    <property type="evidence" value="ECO:0007669"/>
    <property type="project" value="TreeGrafter"/>
</dbReference>
<dbReference type="STRING" id="586411.SAMN05216187_101275"/>
<reference evidence="3" key="1">
    <citation type="submission" date="2016-10" db="EMBL/GenBank/DDBJ databases">
        <authorList>
            <person name="Varghese N."/>
            <person name="Submissions S."/>
        </authorList>
    </citation>
    <scope>NUCLEOTIDE SEQUENCE [LARGE SCALE GENOMIC DNA]</scope>
    <source>
        <strain evidence="3">CGMCC 1.8911</strain>
    </source>
</reference>
<dbReference type="PANTHER" id="PTHR43441">
    <property type="entry name" value="RIBOSOMAL-PROTEIN-SERINE ACETYLTRANSFERASE"/>
    <property type="match status" value="1"/>
</dbReference>
<name>A0A1G8VB60_9STAP</name>
<dbReference type="InterPro" id="IPR051908">
    <property type="entry name" value="Ribosomal_N-acetyltransferase"/>
</dbReference>
<evidence type="ECO:0000259" key="1">
    <source>
        <dbReference type="PROSITE" id="PS51186"/>
    </source>
</evidence>
<sequence length="179" mass="20965">MKIRVGDAIELKQIQVHEQKDLFKVVDDNRKQLREWLPWVDFMKKPEQYGPIIKEWTEMNDAREAMTLGIYYEGTLTGTCGFNTIDGLSRRGQIGYWLAEENTGKGIMTAAVAALIDYGFKEMGLHRIEIIAGVNNEKSRKIPEKLEFTQEAVMKDYEFLYDHYHDCALYRMLKMEWLT</sequence>
<evidence type="ECO:0000313" key="2">
    <source>
        <dbReference type="EMBL" id="SDJ63144.1"/>
    </source>
</evidence>
<dbReference type="SUPFAM" id="SSF55729">
    <property type="entry name" value="Acyl-CoA N-acyltransferases (Nat)"/>
    <property type="match status" value="1"/>
</dbReference>
<feature type="domain" description="N-acetyltransferase" evidence="1">
    <location>
        <begin position="9"/>
        <end position="176"/>
    </location>
</feature>
<dbReference type="Gene3D" id="3.40.630.30">
    <property type="match status" value="1"/>
</dbReference>
<dbReference type="PROSITE" id="PS51186">
    <property type="entry name" value="GNAT"/>
    <property type="match status" value="1"/>
</dbReference>
<gene>
    <name evidence="2" type="ORF">SAMN05216187_101275</name>
</gene>
<dbReference type="Pfam" id="PF13302">
    <property type="entry name" value="Acetyltransf_3"/>
    <property type="match status" value="1"/>
</dbReference>
<dbReference type="GO" id="GO:0005737">
    <property type="term" value="C:cytoplasm"/>
    <property type="evidence" value="ECO:0007669"/>
    <property type="project" value="TreeGrafter"/>
</dbReference>
<dbReference type="GO" id="GO:1990189">
    <property type="term" value="F:protein N-terminal-serine acetyltransferase activity"/>
    <property type="evidence" value="ECO:0007669"/>
    <property type="project" value="TreeGrafter"/>
</dbReference>
<dbReference type="RefSeq" id="WP_092594895.1">
    <property type="nucleotide sequence ID" value="NZ_FNFI01000001.1"/>
</dbReference>
<dbReference type="PANTHER" id="PTHR43441:SF12">
    <property type="entry name" value="RIBOSOMAL N-ACETYLTRANSFERASE YDAF-RELATED"/>
    <property type="match status" value="1"/>
</dbReference>
<accession>A0A1G8VB60</accession>
<dbReference type="OrthoDB" id="9784707at2"/>
<organism evidence="2 3">
    <name type="scientific">Jeotgalicoccus aerolatus</name>
    <dbReference type="NCBI Taxonomy" id="709510"/>
    <lineage>
        <taxon>Bacteria</taxon>
        <taxon>Bacillati</taxon>
        <taxon>Bacillota</taxon>
        <taxon>Bacilli</taxon>
        <taxon>Bacillales</taxon>
        <taxon>Staphylococcaceae</taxon>
        <taxon>Jeotgalicoccus</taxon>
    </lineage>
</organism>
<dbReference type="AlphaFoldDB" id="A0A1G8VB60"/>
<dbReference type="EMBL" id="FNFI01000001">
    <property type="protein sequence ID" value="SDJ63144.1"/>
    <property type="molecule type" value="Genomic_DNA"/>
</dbReference>
<protein>
    <submittedName>
        <fullName evidence="2">Ribosomal-protein-serine acetyltransferase</fullName>
    </submittedName>
</protein>
<proteinExistence type="predicted"/>
<dbReference type="Proteomes" id="UP000242700">
    <property type="component" value="Unassembled WGS sequence"/>
</dbReference>
<keyword evidence="2" id="KW-0808">Transferase</keyword>
<dbReference type="InterPro" id="IPR016181">
    <property type="entry name" value="Acyl_CoA_acyltransferase"/>
</dbReference>
<evidence type="ECO:0000313" key="3">
    <source>
        <dbReference type="Proteomes" id="UP000242700"/>
    </source>
</evidence>